<keyword evidence="2" id="KW-1185">Reference proteome</keyword>
<evidence type="ECO:0000313" key="2">
    <source>
        <dbReference type="Proteomes" id="UP000244906"/>
    </source>
</evidence>
<evidence type="ECO:0000313" key="1">
    <source>
        <dbReference type="EMBL" id="PVZ72216.1"/>
    </source>
</evidence>
<proteinExistence type="predicted"/>
<comment type="caution">
    <text evidence="1">The sequence shown here is derived from an EMBL/GenBank/DDBJ whole genome shotgun (WGS) entry which is preliminary data.</text>
</comment>
<sequence length="115" mass="13170">MTPLANHHTRLVIKQPTNLVFLRVTEKSLKRLLQRLFFSVQSAALGQTENYSEMSEFAFSHLAKPMVFPPDWLPITIEENPYDAHSVCVIGRNAKSDLSRLRNDNQSISVIMPFK</sequence>
<organism evidence="1 2">
    <name type="scientific">Pelagibaculum spongiae</name>
    <dbReference type="NCBI Taxonomy" id="2080658"/>
    <lineage>
        <taxon>Bacteria</taxon>
        <taxon>Pseudomonadati</taxon>
        <taxon>Pseudomonadota</taxon>
        <taxon>Gammaproteobacteria</taxon>
        <taxon>Oceanospirillales</taxon>
        <taxon>Pelagibaculum</taxon>
    </lineage>
</organism>
<dbReference type="EMBL" id="QDDL01000001">
    <property type="protein sequence ID" value="PVZ72216.1"/>
    <property type="molecule type" value="Genomic_DNA"/>
</dbReference>
<dbReference type="Proteomes" id="UP000244906">
    <property type="component" value="Unassembled WGS sequence"/>
</dbReference>
<reference evidence="1 2" key="1">
    <citation type="submission" date="2018-04" db="EMBL/GenBank/DDBJ databases">
        <title>Thalassorhabdus spongiae gen. nov., sp. nov., isolated from a marine sponge in South-West Iceland.</title>
        <authorList>
            <person name="Knobloch S."/>
            <person name="Daussin A."/>
            <person name="Johannsson R."/>
            <person name="Marteinsson V.T."/>
        </authorList>
    </citation>
    <scope>NUCLEOTIDE SEQUENCE [LARGE SCALE GENOMIC DNA]</scope>
    <source>
        <strain evidence="1 2">Hp12</strain>
    </source>
</reference>
<name>A0A2V1GZQ5_9GAMM</name>
<gene>
    <name evidence="1" type="ORF">DC094_04155</name>
</gene>
<accession>A0A2V1GZQ5</accession>
<dbReference type="AlphaFoldDB" id="A0A2V1GZQ5"/>
<protein>
    <submittedName>
        <fullName evidence="1">Uncharacterized protein</fullName>
    </submittedName>
</protein>